<feature type="transmembrane region" description="Helical" evidence="5">
    <location>
        <begin position="32"/>
        <end position="53"/>
    </location>
</feature>
<feature type="domain" description="ABC transporter" evidence="6">
    <location>
        <begin position="207"/>
        <end position="435"/>
    </location>
</feature>
<keyword evidence="4" id="KW-0067">ATP-binding</keyword>
<dbReference type="PANTHER" id="PTHR43335:SF4">
    <property type="entry name" value="ABC TRANSPORTER, ATP-BINDING PROTEIN"/>
    <property type="match status" value="1"/>
</dbReference>
<keyword evidence="2" id="KW-0813">Transport</keyword>
<comment type="caution">
    <text evidence="7">The sequence shown here is derived from an EMBL/GenBank/DDBJ whole genome shotgun (WGS) entry which is preliminary data.</text>
</comment>
<evidence type="ECO:0000256" key="1">
    <source>
        <dbReference type="ARBA" id="ARBA00005417"/>
    </source>
</evidence>
<evidence type="ECO:0000256" key="3">
    <source>
        <dbReference type="ARBA" id="ARBA00022741"/>
    </source>
</evidence>
<dbReference type="Gene3D" id="3.40.50.300">
    <property type="entry name" value="P-loop containing nucleotide triphosphate hydrolases"/>
    <property type="match status" value="1"/>
</dbReference>
<keyword evidence="5" id="KW-1133">Transmembrane helix</keyword>
<dbReference type="CDD" id="cd03230">
    <property type="entry name" value="ABC_DR_subfamily_A"/>
    <property type="match status" value="1"/>
</dbReference>
<evidence type="ECO:0000256" key="5">
    <source>
        <dbReference type="SAM" id="Phobius"/>
    </source>
</evidence>
<dbReference type="GO" id="GO:0016887">
    <property type="term" value="F:ATP hydrolysis activity"/>
    <property type="evidence" value="ECO:0007669"/>
    <property type="project" value="InterPro"/>
</dbReference>
<keyword evidence="5" id="KW-0472">Membrane</keyword>
<protein>
    <submittedName>
        <fullName evidence="7">ABC-type multidrug transport system ATPase subunit</fullName>
    </submittedName>
</protein>
<evidence type="ECO:0000259" key="6">
    <source>
        <dbReference type="PROSITE" id="PS50893"/>
    </source>
</evidence>
<dbReference type="Proteomes" id="UP000248806">
    <property type="component" value="Unassembled WGS sequence"/>
</dbReference>
<evidence type="ECO:0000313" key="8">
    <source>
        <dbReference type="Proteomes" id="UP000248806"/>
    </source>
</evidence>
<dbReference type="Pfam" id="PF00005">
    <property type="entry name" value="ABC_tran"/>
    <property type="match status" value="1"/>
</dbReference>
<keyword evidence="3" id="KW-0547">Nucleotide-binding</keyword>
<dbReference type="SMART" id="SM00382">
    <property type="entry name" value="AAA"/>
    <property type="match status" value="1"/>
</dbReference>
<evidence type="ECO:0000313" key="7">
    <source>
        <dbReference type="EMBL" id="PZW29526.1"/>
    </source>
</evidence>
<proteinExistence type="inferred from homology"/>
<gene>
    <name evidence="7" type="ORF">EI42_02822</name>
</gene>
<dbReference type="InterPro" id="IPR027417">
    <property type="entry name" value="P-loop_NTPase"/>
</dbReference>
<keyword evidence="8" id="KW-1185">Reference proteome</keyword>
<name>A0A326U6D2_THEHA</name>
<dbReference type="PANTHER" id="PTHR43335">
    <property type="entry name" value="ABC TRANSPORTER, ATP-BINDING PROTEIN"/>
    <property type="match status" value="1"/>
</dbReference>
<keyword evidence="5" id="KW-0812">Transmembrane</keyword>
<dbReference type="SUPFAM" id="SSF52540">
    <property type="entry name" value="P-loop containing nucleoside triphosphate hydrolases"/>
    <property type="match status" value="1"/>
</dbReference>
<dbReference type="PROSITE" id="PS00211">
    <property type="entry name" value="ABC_TRANSPORTER_1"/>
    <property type="match status" value="1"/>
</dbReference>
<sequence>MQDTDNRTLSRSEVFPLMFSYTAIRSRFNNTLITLCCLLFLEGGVLLLVLMLLPVHASFKWGGAALALLLPIIILIKMRAPLHTRHCLTESELTVRYGTFVATVPRALIEVAEPVQKRLSPFHSTTPLYEQDEQQLNVCFSEQGQVLFRLRKPLPLLIGQHEKPVRSILLNVDERDSFLRLLAQEEKTVHHLSGALYEAIPEEQAAITIEGLTARFGSLSAVDNLTIRVRRGEIYGFLGTNGAGKTTTIKMLVGLLQPTAGRITLAGYDIWQEPLPVKQRLGYVADRAILYERLTGREFLTFLASVRRVPRARERISSLLELLDLSEHAERPCGTYSLGMKRKLSLAGALLHQPDVLVLDEPLNGLDPQSAFRLKRLLSEQAAAGTTIFLSLHDLATAENICQRVGIIHKGRLLAEGSPAELCTLLAAPDLETAFLKLTQGEVNV</sequence>
<dbReference type="InterPro" id="IPR017871">
    <property type="entry name" value="ABC_transporter-like_CS"/>
</dbReference>
<dbReference type="InterPro" id="IPR003593">
    <property type="entry name" value="AAA+_ATPase"/>
</dbReference>
<reference evidence="7 8" key="1">
    <citation type="submission" date="2018-06" db="EMBL/GenBank/DDBJ databases">
        <title>Genomic Encyclopedia of Archaeal and Bacterial Type Strains, Phase II (KMG-II): from individual species to whole genera.</title>
        <authorList>
            <person name="Goeker M."/>
        </authorList>
    </citation>
    <scope>NUCLEOTIDE SEQUENCE [LARGE SCALE GENOMIC DNA]</scope>
    <source>
        <strain evidence="7 8">ATCC BAA-1881</strain>
    </source>
</reference>
<dbReference type="AlphaFoldDB" id="A0A326U6D2"/>
<dbReference type="InterPro" id="IPR003439">
    <property type="entry name" value="ABC_transporter-like_ATP-bd"/>
</dbReference>
<organism evidence="7 8">
    <name type="scientific">Thermosporothrix hazakensis</name>
    <dbReference type="NCBI Taxonomy" id="644383"/>
    <lineage>
        <taxon>Bacteria</taxon>
        <taxon>Bacillati</taxon>
        <taxon>Chloroflexota</taxon>
        <taxon>Ktedonobacteria</taxon>
        <taxon>Ktedonobacterales</taxon>
        <taxon>Thermosporotrichaceae</taxon>
        <taxon>Thermosporothrix</taxon>
    </lineage>
</organism>
<dbReference type="EMBL" id="QKUF01000008">
    <property type="protein sequence ID" value="PZW29526.1"/>
    <property type="molecule type" value="Genomic_DNA"/>
</dbReference>
<evidence type="ECO:0000256" key="2">
    <source>
        <dbReference type="ARBA" id="ARBA00022448"/>
    </source>
</evidence>
<dbReference type="GO" id="GO:0005524">
    <property type="term" value="F:ATP binding"/>
    <property type="evidence" value="ECO:0007669"/>
    <property type="project" value="UniProtKB-KW"/>
</dbReference>
<comment type="similarity">
    <text evidence="1">Belongs to the ABC transporter superfamily.</text>
</comment>
<feature type="transmembrane region" description="Helical" evidence="5">
    <location>
        <begin position="59"/>
        <end position="76"/>
    </location>
</feature>
<accession>A0A326U6D2</accession>
<dbReference type="PROSITE" id="PS50893">
    <property type="entry name" value="ABC_TRANSPORTER_2"/>
    <property type="match status" value="1"/>
</dbReference>
<evidence type="ECO:0000256" key="4">
    <source>
        <dbReference type="ARBA" id="ARBA00022840"/>
    </source>
</evidence>